<dbReference type="Pfam" id="PF00884">
    <property type="entry name" value="Sulfatase"/>
    <property type="match status" value="1"/>
</dbReference>
<gene>
    <name evidence="6" type="ORF">SAMN05443144_107191</name>
</gene>
<accession>A0A1M5AX24</accession>
<dbReference type="InterPro" id="IPR017850">
    <property type="entry name" value="Alkaline_phosphatase_core_sf"/>
</dbReference>
<dbReference type="EMBL" id="FQUS01000007">
    <property type="protein sequence ID" value="SHF34472.1"/>
    <property type="molecule type" value="Genomic_DNA"/>
</dbReference>
<feature type="domain" description="Sulfatase N-terminal" evidence="5">
    <location>
        <begin position="35"/>
        <end position="366"/>
    </location>
</feature>
<dbReference type="PANTHER" id="PTHR42693">
    <property type="entry name" value="ARYLSULFATASE FAMILY MEMBER"/>
    <property type="match status" value="1"/>
</dbReference>
<evidence type="ECO:0000256" key="4">
    <source>
        <dbReference type="ARBA" id="ARBA00022837"/>
    </source>
</evidence>
<keyword evidence="4" id="KW-0106">Calcium</keyword>
<dbReference type="STRING" id="1194090.SAMN05443144_107191"/>
<keyword evidence="7" id="KW-1185">Reference proteome</keyword>
<sequence length="469" mass="53764">MNLLRYLVFCIILIFGVHTEGKAQQKTAQQTDTRPNILLVFVDDLDHQPLGFMGNEIIQTPHIDQLAAEGVVFQNAFATTATCVTSRGTLMTGRYAARTGIYFDQFDGLTEEQADMSFPAQLRQSGYHTGYVGKWHLGTFREGLFDDDRAYDGQGQFWSEEHPPGRGSHLTDRLGNQAVSMIHDAPGDKPFAVTVGFKAPHVQDGFHPVEPYPASPATAVLYERDEIPAPPLSDSAFFDSQPDFLKKSLNRVRWNYRLGPPESLNFQRSMRRYYRMVTGIDRQLGKMMEALRETNRLENTIIVLTSDHGMYLGDRGFAGKWLGHDTAIRIPFIVRDPRLREAETGTEREQMVLMIDLLPTFLDWAGLSPQDGVQGHSFAPIVAGGDTDDWRSEFFYEHHSFPDRIPRSEGVRTERYKYLRYPDSEPLYEELYDLREDPHESDNLAGDPDHARLLRQMRDKWSQWRKRVR</sequence>
<dbReference type="InterPro" id="IPR024607">
    <property type="entry name" value="Sulfatase_CS"/>
</dbReference>
<keyword evidence="2" id="KW-0479">Metal-binding</keyword>
<dbReference type="GO" id="GO:0046872">
    <property type="term" value="F:metal ion binding"/>
    <property type="evidence" value="ECO:0007669"/>
    <property type="project" value="UniProtKB-KW"/>
</dbReference>
<evidence type="ECO:0000256" key="1">
    <source>
        <dbReference type="ARBA" id="ARBA00008779"/>
    </source>
</evidence>
<dbReference type="CDD" id="cd16031">
    <property type="entry name" value="G6S_like"/>
    <property type="match status" value="1"/>
</dbReference>
<dbReference type="Gene3D" id="3.40.720.10">
    <property type="entry name" value="Alkaline Phosphatase, subunit A"/>
    <property type="match status" value="1"/>
</dbReference>
<dbReference type="Proteomes" id="UP000184041">
    <property type="component" value="Unassembled WGS sequence"/>
</dbReference>
<dbReference type="PROSITE" id="PS00149">
    <property type="entry name" value="SULFATASE_2"/>
    <property type="match status" value="1"/>
</dbReference>
<evidence type="ECO:0000256" key="3">
    <source>
        <dbReference type="ARBA" id="ARBA00022801"/>
    </source>
</evidence>
<keyword evidence="3" id="KW-0378">Hydrolase</keyword>
<dbReference type="AlphaFoldDB" id="A0A1M5AX24"/>
<organism evidence="6 7">
    <name type="scientific">Fodinibius roseus</name>
    <dbReference type="NCBI Taxonomy" id="1194090"/>
    <lineage>
        <taxon>Bacteria</taxon>
        <taxon>Pseudomonadati</taxon>
        <taxon>Balneolota</taxon>
        <taxon>Balneolia</taxon>
        <taxon>Balneolales</taxon>
        <taxon>Balneolaceae</taxon>
        <taxon>Fodinibius</taxon>
    </lineage>
</organism>
<reference evidence="6 7" key="1">
    <citation type="submission" date="2016-11" db="EMBL/GenBank/DDBJ databases">
        <authorList>
            <person name="Jaros S."/>
            <person name="Januszkiewicz K."/>
            <person name="Wedrychowicz H."/>
        </authorList>
    </citation>
    <scope>NUCLEOTIDE SEQUENCE [LARGE SCALE GENOMIC DNA]</scope>
    <source>
        <strain evidence="6 7">DSM 21986</strain>
    </source>
</reference>
<dbReference type="InterPro" id="IPR050738">
    <property type="entry name" value="Sulfatase"/>
</dbReference>
<evidence type="ECO:0000256" key="2">
    <source>
        <dbReference type="ARBA" id="ARBA00022723"/>
    </source>
</evidence>
<dbReference type="SUPFAM" id="SSF53649">
    <property type="entry name" value="Alkaline phosphatase-like"/>
    <property type="match status" value="1"/>
</dbReference>
<dbReference type="InterPro" id="IPR000917">
    <property type="entry name" value="Sulfatase_N"/>
</dbReference>
<dbReference type="GO" id="GO:0004065">
    <property type="term" value="F:arylsulfatase activity"/>
    <property type="evidence" value="ECO:0007669"/>
    <property type="project" value="TreeGrafter"/>
</dbReference>
<comment type="similarity">
    <text evidence="1">Belongs to the sulfatase family.</text>
</comment>
<evidence type="ECO:0000313" key="6">
    <source>
        <dbReference type="EMBL" id="SHF34472.1"/>
    </source>
</evidence>
<protein>
    <submittedName>
        <fullName evidence="6">Arylsulfatase A</fullName>
    </submittedName>
</protein>
<evidence type="ECO:0000259" key="5">
    <source>
        <dbReference type="Pfam" id="PF00884"/>
    </source>
</evidence>
<evidence type="ECO:0000313" key="7">
    <source>
        <dbReference type="Proteomes" id="UP000184041"/>
    </source>
</evidence>
<proteinExistence type="inferred from homology"/>
<dbReference type="RefSeq" id="WP_073062312.1">
    <property type="nucleotide sequence ID" value="NZ_FQUS01000007.1"/>
</dbReference>
<dbReference type="PANTHER" id="PTHR42693:SF33">
    <property type="entry name" value="ARYLSULFATASE"/>
    <property type="match status" value="1"/>
</dbReference>
<name>A0A1M5AX24_9BACT</name>
<dbReference type="OrthoDB" id="9815108at2"/>